<evidence type="ECO:0000313" key="2">
    <source>
        <dbReference type="Proteomes" id="UP000800040"/>
    </source>
</evidence>
<accession>A0A6A5JZK7</accession>
<name>A0A6A5JZK7_9PLEO</name>
<protein>
    <submittedName>
        <fullName evidence="1">Uncharacterized protein</fullName>
    </submittedName>
</protein>
<dbReference type="Proteomes" id="UP000800040">
    <property type="component" value="Unassembled WGS sequence"/>
</dbReference>
<reference evidence="1" key="1">
    <citation type="submission" date="2020-01" db="EMBL/GenBank/DDBJ databases">
        <authorList>
            <consortium name="DOE Joint Genome Institute"/>
            <person name="Haridas S."/>
            <person name="Albert R."/>
            <person name="Binder M."/>
            <person name="Bloem J."/>
            <person name="Labutti K."/>
            <person name="Salamov A."/>
            <person name="Andreopoulos B."/>
            <person name="Baker S.E."/>
            <person name="Barry K."/>
            <person name="Bills G."/>
            <person name="Bluhm B.H."/>
            <person name="Cannon C."/>
            <person name="Castanera R."/>
            <person name="Culley D.E."/>
            <person name="Daum C."/>
            <person name="Ezra D."/>
            <person name="Gonzalez J.B."/>
            <person name="Henrissat B."/>
            <person name="Kuo A."/>
            <person name="Liang C."/>
            <person name="Lipzen A."/>
            <person name="Lutzoni F."/>
            <person name="Magnuson J."/>
            <person name="Mondo S."/>
            <person name="Nolan M."/>
            <person name="Ohm R."/>
            <person name="Pangilinan J."/>
            <person name="Park H.-J."/>
            <person name="Ramirez L."/>
            <person name="Alfaro M."/>
            <person name="Sun H."/>
            <person name="Tritt A."/>
            <person name="Yoshinaga Y."/>
            <person name="Zwiers L.-H."/>
            <person name="Turgeon B.G."/>
            <person name="Goodwin S.B."/>
            <person name="Spatafora J.W."/>
            <person name="Crous P.W."/>
            <person name="Grigoriev I.V."/>
        </authorList>
    </citation>
    <scope>NUCLEOTIDE SEQUENCE</scope>
    <source>
        <strain evidence="1">P77</strain>
    </source>
</reference>
<evidence type="ECO:0000313" key="1">
    <source>
        <dbReference type="EMBL" id="KAF1829226.1"/>
    </source>
</evidence>
<keyword evidence="2" id="KW-1185">Reference proteome</keyword>
<dbReference type="PANTHER" id="PTHR28002:SF1">
    <property type="entry name" value="MIOREX COMPLEX COMPONENT 11"/>
    <property type="match status" value="1"/>
</dbReference>
<dbReference type="PANTHER" id="PTHR28002">
    <property type="entry name" value="MIOREX COMPLEX COMPONENT 11"/>
    <property type="match status" value="1"/>
</dbReference>
<dbReference type="AlphaFoldDB" id="A0A6A5JZK7"/>
<organism evidence="1 2">
    <name type="scientific">Decorospora gaudefroyi</name>
    <dbReference type="NCBI Taxonomy" id="184978"/>
    <lineage>
        <taxon>Eukaryota</taxon>
        <taxon>Fungi</taxon>
        <taxon>Dikarya</taxon>
        <taxon>Ascomycota</taxon>
        <taxon>Pezizomycotina</taxon>
        <taxon>Dothideomycetes</taxon>
        <taxon>Pleosporomycetidae</taxon>
        <taxon>Pleosporales</taxon>
        <taxon>Pleosporineae</taxon>
        <taxon>Pleosporaceae</taxon>
        <taxon>Decorospora</taxon>
    </lineage>
</organism>
<dbReference type="InterPro" id="IPR018811">
    <property type="entry name" value="MRX11"/>
</dbReference>
<proteinExistence type="predicted"/>
<dbReference type="OrthoDB" id="5194044at2759"/>
<dbReference type="EMBL" id="ML975457">
    <property type="protein sequence ID" value="KAF1829226.1"/>
    <property type="molecule type" value="Genomic_DNA"/>
</dbReference>
<gene>
    <name evidence="1" type="ORF">BDW02DRAFT_561551</name>
</gene>
<sequence length="248" mass="28208">MEAYPKPRHQYTYIPRYGQRGFMSYAGQVANGAAPVGCMSGGYGVGYGMGVGYGVAAAAGAYQPAVYNARPHYTANMYPHYPPTYYANNYQTYPCYGSYGYGYGYIAYASLYPFANLFSPMYQRATYYSTPPYGHPATTTTTYHITNSQAAPTPFRETRPAYSTHGHAQQQGPTREAIQMENRRIATERGSYDARKIRPADARDDDPFWCREINGEWHLRTYYQIENECHPGRWMMDAEIGFLVFHRM</sequence>
<dbReference type="GO" id="GO:0005739">
    <property type="term" value="C:mitochondrion"/>
    <property type="evidence" value="ECO:0007669"/>
    <property type="project" value="TreeGrafter"/>
</dbReference>